<dbReference type="SMART" id="SM00184">
    <property type="entry name" value="RING"/>
    <property type="match status" value="1"/>
</dbReference>
<dbReference type="Proteomes" id="UP000283210">
    <property type="component" value="Chromosome 23"/>
</dbReference>
<evidence type="ECO:0000256" key="2">
    <source>
        <dbReference type="ARBA" id="ARBA00022771"/>
    </source>
</evidence>
<dbReference type="SUPFAM" id="SSF57850">
    <property type="entry name" value="RING/U-box"/>
    <property type="match status" value="1"/>
</dbReference>
<dbReference type="PANTHER" id="PTHR25465:SF49">
    <property type="entry name" value="BLOODTHIRSTY-RELATED GENE FAMILY, MEMBER 1-RELATED"/>
    <property type="match status" value="1"/>
</dbReference>
<keyword evidence="7" id="KW-1185">Reference proteome</keyword>
<gene>
    <name evidence="6" type="ORF">OJAV_G00224390</name>
</gene>
<dbReference type="PROSITE" id="PS50089">
    <property type="entry name" value="ZF_RING_2"/>
    <property type="match status" value="1"/>
</dbReference>
<keyword evidence="3" id="KW-0862">Zinc</keyword>
<dbReference type="Pfam" id="PF13445">
    <property type="entry name" value="zf-RING_UBOX"/>
    <property type="match status" value="1"/>
</dbReference>
<evidence type="ECO:0000313" key="6">
    <source>
        <dbReference type="EMBL" id="RVE56768.1"/>
    </source>
</evidence>
<evidence type="ECO:0000256" key="4">
    <source>
        <dbReference type="PROSITE-ProRule" id="PRU00175"/>
    </source>
</evidence>
<dbReference type="InterPro" id="IPR027370">
    <property type="entry name" value="Znf-RING_euk"/>
</dbReference>
<dbReference type="InterPro" id="IPR001841">
    <property type="entry name" value="Znf_RING"/>
</dbReference>
<dbReference type="InterPro" id="IPR017907">
    <property type="entry name" value="Znf_RING_CS"/>
</dbReference>
<dbReference type="AlphaFoldDB" id="A0A437C1Y2"/>
<dbReference type="EMBL" id="CM012459">
    <property type="protein sequence ID" value="RVE56768.1"/>
    <property type="molecule type" value="Genomic_DNA"/>
</dbReference>
<dbReference type="InterPro" id="IPR013083">
    <property type="entry name" value="Znf_RING/FYVE/PHD"/>
</dbReference>
<organism evidence="6 7">
    <name type="scientific">Oryzias javanicus</name>
    <name type="common">Javanese ricefish</name>
    <name type="synonym">Aplocheilus javanicus</name>
    <dbReference type="NCBI Taxonomy" id="123683"/>
    <lineage>
        <taxon>Eukaryota</taxon>
        <taxon>Metazoa</taxon>
        <taxon>Chordata</taxon>
        <taxon>Craniata</taxon>
        <taxon>Vertebrata</taxon>
        <taxon>Euteleostomi</taxon>
        <taxon>Actinopterygii</taxon>
        <taxon>Neopterygii</taxon>
        <taxon>Teleostei</taxon>
        <taxon>Neoteleostei</taxon>
        <taxon>Acanthomorphata</taxon>
        <taxon>Ovalentaria</taxon>
        <taxon>Atherinomorphae</taxon>
        <taxon>Beloniformes</taxon>
        <taxon>Adrianichthyidae</taxon>
        <taxon>Oryziinae</taxon>
        <taxon>Oryzias</taxon>
    </lineage>
</organism>
<dbReference type="OrthoDB" id="265776at2759"/>
<reference evidence="6 7" key="2">
    <citation type="submission" date="2019-01" db="EMBL/GenBank/DDBJ databases">
        <title>A chromosome length genome reference of the Java medaka (oryzias javanicus).</title>
        <authorList>
            <person name="Herpin A."/>
            <person name="Takehana Y."/>
            <person name="Naruse K."/>
            <person name="Ansai S."/>
            <person name="Kawaguchi M."/>
        </authorList>
    </citation>
    <scope>NUCLEOTIDE SEQUENCE [LARGE SCALE GENOMIC DNA]</scope>
    <source>
        <strain evidence="6">RS831</strain>
        <tissue evidence="6">Whole body</tissue>
    </source>
</reference>
<evidence type="ECO:0000259" key="5">
    <source>
        <dbReference type="PROSITE" id="PS50089"/>
    </source>
</evidence>
<dbReference type="GO" id="GO:0008270">
    <property type="term" value="F:zinc ion binding"/>
    <property type="evidence" value="ECO:0007669"/>
    <property type="project" value="UniProtKB-KW"/>
</dbReference>
<accession>A0A437C1Y2</accession>
<dbReference type="InterPro" id="IPR051051">
    <property type="entry name" value="E3_ubiq-ligase_TRIM/RNF"/>
</dbReference>
<evidence type="ECO:0000256" key="1">
    <source>
        <dbReference type="ARBA" id="ARBA00022723"/>
    </source>
</evidence>
<name>A0A437C1Y2_ORYJA</name>
<keyword evidence="2 4" id="KW-0863">Zinc-finger</keyword>
<sequence>MPLSGNAVSALQSCLGIVELLRFQFHSSVFNVLELSFQDKRKNRLKRNLSSFAFVNSSTEMASTIKLISKDQFLCSICLEVFKDPVSTRCGHNYCKSCITEYWDNSCQIQCPICRTKFHRKPKLFVNTEFRDMVENFRHMKVKTEGLVYSMTGMSEITKPKLYPIFGVFDDGSNPSLTITPVKPTVEDVSFAD</sequence>
<dbReference type="PANTHER" id="PTHR25465">
    <property type="entry name" value="B-BOX DOMAIN CONTAINING"/>
    <property type="match status" value="1"/>
</dbReference>
<dbReference type="PROSITE" id="PS00518">
    <property type="entry name" value="ZF_RING_1"/>
    <property type="match status" value="1"/>
</dbReference>
<protein>
    <recommendedName>
        <fullName evidence="5">RING-type domain-containing protein</fullName>
    </recommendedName>
</protein>
<reference evidence="6 7" key="1">
    <citation type="submission" date="2018-11" db="EMBL/GenBank/DDBJ databases">
        <authorList>
            <person name="Lopez-Roques C."/>
            <person name="Donnadieu C."/>
            <person name="Bouchez O."/>
            <person name="Klopp C."/>
            <person name="Cabau C."/>
            <person name="Zahm M."/>
        </authorList>
    </citation>
    <scope>NUCLEOTIDE SEQUENCE [LARGE SCALE GENOMIC DNA]</scope>
    <source>
        <strain evidence="6">RS831</strain>
        <tissue evidence="6">Whole body</tissue>
    </source>
</reference>
<proteinExistence type="predicted"/>
<feature type="domain" description="RING-type" evidence="5">
    <location>
        <begin position="75"/>
        <end position="115"/>
    </location>
</feature>
<evidence type="ECO:0000256" key="3">
    <source>
        <dbReference type="ARBA" id="ARBA00022833"/>
    </source>
</evidence>
<evidence type="ECO:0000313" key="7">
    <source>
        <dbReference type="Proteomes" id="UP000283210"/>
    </source>
</evidence>
<dbReference type="Gene3D" id="3.30.40.10">
    <property type="entry name" value="Zinc/RING finger domain, C3HC4 (zinc finger)"/>
    <property type="match status" value="1"/>
</dbReference>
<keyword evidence="1" id="KW-0479">Metal-binding</keyword>